<protein>
    <submittedName>
        <fullName evidence="1">Uncharacterized protein</fullName>
    </submittedName>
</protein>
<dbReference type="AlphaFoldDB" id="A0ABD1E6F8"/>
<gene>
    <name evidence="1" type="ORF">ABEB36_012990</name>
</gene>
<reference evidence="1 2" key="1">
    <citation type="submission" date="2024-05" db="EMBL/GenBank/DDBJ databases">
        <title>Genetic variation in Jamaican populations of the coffee berry borer (Hypothenemus hampei).</title>
        <authorList>
            <person name="Errbii M."/>
            <person name="Myrie A."/>
        </authorList>
    </citation>
    <scope>NUCLEOTIDE SEQUENCE [LARGE SCALE GENOMIC DNA]</scope>
    <source>
        <strain evidence="1">JA-Hopewell-2020-01-JO</strain>
        <tissue evidence="1">Whole body</tissue>
    </source>
</reference>
<evidence type="ECO:0000313" key="1">
    <source>
        <dbReference type="EMBL" id="KAL1490267.1"/>
    </source>
</evidence>
<dbReference type="Proteomes" id="UP001566132">
    <property type="component" value="Unassembled WGS sequence"/>
</dbReference>
<sequence length="104" mass="12408">MDLTHTQEREKQPQTCILLDKTDSKKTRIIHWAKKITVIVIVDLRNIIFTDQNTTDTDTGTDRITSSQCFFTKKKYTKLGKWYGLKFWISRNFHTILWKNPKVF</sequence>
<name>A0ABD1E6F8_HYPHA</name>
<dbReference type="EMBL" id="JBDJPC010000010">
    <property type="protein sequence ID" value="KAL1490267.1"/>
    <property type="molecule type" value="Genomic_DNA"/>
</dbReference>
<evidence type="ECO:0000313" key="2">
    <source>
        <dbReference type="Proteomes" id="UP001566132"/>
    </source>
</evidence>
<accession>A0ABD1E6F8</accession>
<comment type="caution">
    <text evidence="1">The sequence shown here is derived from an EMBL/GenBank/DDBJ whole genome shotgun (WGS) entry which is preliminary data.</text>
</comment>
<keyword evidence="2" id="KW-1185">Reference proteome</keyword>
<organism evidence="1 2">
    <name type="scientific">Hypothenemus hampei</name>
    <name type="common">Coffee berry borer</name>
    <dbReference type="NCBI Taxonomy" id="57062"/>
    <lineage>
        <taxon>Eukaryota</taxon>
        <taxon>Metazoa</taxon>
        <taxon>Ecdysozoa</taxon>
        <taxon>Arthropoda</taxon>
        <taxon>Hexapoda</taxon>
        <taxon>Insecta</taxon>
        <taxon>Pterygota</taxon>
        <taxon>Neoptera</taxon>
        <taxon>Endopterygota</taxon>
        <taxon>Coleoptera</taxon>
        <taxon>Polyphaga</taxon>
        <taxon>Cucujiformia</taxon>
        <taxon>Curculionidae</taxon>
        <taxon>Scolytinae</taxon>
        <taxon>Hypothenemus</taxon>
    </lineage>
</organism>
<proteinExistence type="predicted"/>